<dbReference type="PANTHER" id="PTHR21152:SF40">
    <property type="entry name" value="ALANINE--GLYOXYLATE AMINOTRANSFERASE"/>
    <property type="match status" value="1"/>
</dbReference>
<keyword evidence="3" id="KW-0663">Pyridoxal phosphate</keyword>
<dbReference type="GO" id="GO:0004760">
    <property type="term" value="F:L-serine-pyruvate transaminase activity"/>
    <property type="evidence" value="ECO:0007669"/>
    <property type="project" value="TreeGrafter"/>
</dbReference>
<dbReference type="GO" id="GO:0008453">
    <property type="term" value="F:alanine-glyoxylate transaminase activity"/>
    <property type="evidence" value="ECO:0007669"/>
    <property type="project" value="TreeGrafter"/>
</dbReference>
<dbReference type="Gene3D" id="3.90.1150.10">
    <property type="entry name" value="Aspartate Aminotransferase, domain 1"/>
    <property type="match status" value="1"/>
</dbReference>
<comment type="similarity">
    <text evidence="2">Belongs to the class-V pyridoxal-phosphate-dependent aminotransferase family.</text>
</comment>
<name>A0A0W8G3B9_9ZZZZ</name>
<dbReference type="InterPro" id="IPR015421">
    <property type="entry name" value="PyrdxlP-dep_Trfase_major"/>
</dbReference>
<dbReference type="InterPro" id="IPR015422">
    <property type="entry name" value="PyrdxlP-dep_Trfase_small"/>
</dbReference>
<comment type="caution">
    <text evidence="5">The sequence shown here is derived from an EMBL/GenBank/DDBJ whole genome shotgun (WGS) entry which is preliminary data.</text>
</comment>
<gene>
    <name evidence="5" type="ORF">ASZ90_002505</name>
</gene>
<dbReference type="GO" id="GO:0050281">
    <property type="term" value="F:L-serine-glyoxylate transaminase activity"/>
    <property type="evidence" value="ECO:0007669"/>
    <property type="project" value="UniProtKB-EC"/>
</dbReference>
<dbReference type="GO" id="GO:0005777">
    <property type="term" value="C:peroxisome"/>
    <property type="evidence" value="ECO:0007669"/>
    <property type="project" value="TreeGrafter"/>
</dbReference>
<dbReference type="EMBL" id="LNQE01000304">
    <property type="protein sequence ID" value="KUG27647.1"/>
    <property type="molecule type" value="Genomic_DNA"/>
</dbReference>
<dbReference type="InterPro" id="IPR015424">
    <property type="entry name" value="PyrdxlP-dep_Trfase"/>
</dbReference>
<evidence type="ECO:0000256" key="2">
    <source>
        <dbReference type="ARBA" id="ARBA00009236"/>
    </source>
</evidence>
<organism evidence="5">
    <name type="scientific">hydrocarbon metagenome</name>
    <dbReference type="NCBI Taxonomy" id="938273"/>
    <lineage>
        <taxon>unclassified sequences</taxon>
        <taxon>metagenomes</taxon>
        <taxon>ecological metagenomes</taxon>
    </lineage>
</organism>
<dbReference type="PIRSF" id="PIRSF000524">
    <property type="entry name" value="SPT"/>
    <property type="match status" value="1"/>
</dbReference>
<dbReference type="Gene3D" id="3.40.640.10">
    <property type="entry name" value="Type I PLP-dependent aspartate aminotransferase-like (Major domain)"/>
    <property type="match status" value="1"/>
</dbReference>
<evidence type="ECO:0000256" key="1">
    <source>
        <dbReference type="ARBA" id="ARBA00001933"/>
    </source>
</evidence>
<dbReference type="EC" id="2.6.1.45" evidence="5"/>
<dbReference type="InterPro" id="IPR024169">
    <property type="entry name" value="SP_NH2Trfase/AEP_transaminase"/>
</dbReference>
<dbReference type="InterPro" id="IPR000192">
    <property type="entry name" value="Aminotrans_V_dom"/>
</dbReference>
<proteinExistence type="inferred from homology"/>
<dbReference type="AlphaFoldDB" id="A0A0W8G3B9"/>
<keyword evidence="5" id="KW-0808">Transferase</keyword>
<accession>A0A0W8G3B9</accession>
<evidence type="ECO:0000313" key="5">
    <source>
        <dbReference type="EMBL" id="KUG27647.1"/>
    </source>
</evidence>
<evidence type="ECO:0000259" key="4">
    <source>
        <dbReference type="Pfam" id="PF00266"/>
    </source>
</evidence>
<dbReference type="Pfam" id="PF00266">
    <property type="entry name" value="Aminotran_5"/>
    <property type="match status" value="1"/>
</dbReference>
<feature type="domain" description="Aminotransferase class V" evidence="4">
    <location>
        <begin position="49"/>
        <end position="318"/>
    </location>
</feature>
<dbReference type="PANTHER" id="PTHR21152">
    <property type="entry name" value="AMINOTRANSFERASE CLASS V"/>
    <property type="match status" value="1"/>
</dbReference>
<reference evidence="5" key="1">
    <citation type="journal article" date="2015" name="Proc. Natl. Acad. Sci. U.S.A.">
        <title>Networks of energetic and metabolic interactions define dynamics in microbial communities.</title>
        <authorList>
            <person name="Embree M."/>
            <person name="Liu J.K."/>
            <person name="Al-Bassam M.M."/>
            <person name="Zengler K."/>
        </authorList>
    </citation>
    <scope>NUCLEOTIDE SEQUENCE</scope>
</reference>
<dbReference type="GO" id="GO:0019265">
    <property type="term" value="P:glycine biosynthetic process, by transamination of glyoxylate"/>
    <property type="evidence" value="ECO:0007669"/>
    <property type="project" value="TreeGrafter"/>
</dbReference>
<protein>
    <submittedName>
        <fullName evidence="5">Serine--glyoxylate aminotransferase</fullName>
        <ecNumber evidence="5">2.6.1.45</ecNumber>
    </submittedName>
</protein>
<keyword evidence="5" id="KW-0032">Aminotransferase</keyword>
<dbReference type="SUPFAM" id="SSF53383">
    <property type="entry name" value="PLP-dependent transferases"/>
    <property type="match status" value="1"/>
</dbReference>
<sequence>MKDIPFADLTLFITGPTFIRPQVRQAGLLPEFGHRDTENNLRFGPIMANLKKLAGVGDDHQVIIFNGSGSTAMEASIRSLVADGETVLNVSVGAFGDLYHKMAVVNGKKAAQLKFEPGRAMDLAALEAALAEHKPAVVTITHNETSTGVTNDIVAACRAIRKSGALALVDGVSIFGGAACPIAESGCAMYCTSTQKSLGLPAGFGIAFVTAEAVDKAGKVQNRGHSSDILGQLGRAGKFQTLTTPNCTLANQMFVQLDYIVNEEGIANRFARHEKMRGMVADFVSGLPGYELFAQKGHGSATLTTVRVPGGISVKDLKALKEVMRGKGYLYDPGYGKLNEQLEKDGQRPIFRIGHMGDITPAMLEKYLADLGPALPRA</sequence>
<evidence type="ECO:0000256" key="3">
    <source>
        <dbReference type="ARBA" id="ARBA00022898"/>
    </source>
</evidence>
<comment type="cofactor">
    <cofactor evidence="1">
        <name>pyridoxal 5'-phosphate</name>
        <dbReference type="ChEBI" id="CHEBI:597326"/>
    </cofactor>
</comment>